<dbReference type="NCBIfam" id="NF006073">
    <property type="entry name" value="PRK08219.1"/>
    <property type="match status" value="1"/>
</dbReference>
<dbReference type="PROSITE" id="PS00061">
    <property type="entry name" value="ADH_SHORT"/>
    <property type="match status" value="1"/>
</dbReference>
<dbReference type="InterPro" id="IPR057326">
    <property type="entry name" value="KR_dom"/>
</dbReference>
<accession>A0A2U1T4D3</accession>
<dbReference type="AlphaFoldDB" id="A0A2U1T4D3"/>
<gene>
    <name evidence="5" type="ORF">DF222_10760</name>
</gene>
<evidence type="ECO:0000256" key="2">
    <source>
        <dbReference type="ARBA" id="ARBA00023002"/>
    </source>
</evidence>
<evidence type="ECO:0000259" key="4">
    <source>
        <dbReference type="SMART" id="SM00822"/>
    </source>
</evidence>
<dbReference type="SUPFAM" id="SSF51735">
    <property type="entry name" value="NAD(P)-binding Rossmann-fold domains"/>
    <property type="match status" value="1"/>
</dbReference>
<dbReference type="GO" id="GO:0016491">
    <property type="term" value="F:oxidoreductase activity"/>
    <property type="evidence" value="ECO:0007669"/>
    <property type="project" value="UniProtKB-KW"/>
</dbReference>
<evidence type="ECO:0000313" key="5">
    <source>
        <dbReference type="EMBL" id="PWC00825.1"/>
    </source>
</evidence>
<dbReference type="InterPro" id="IPR002347">
    <property type="entry name" value="SDR_fam"/>
</dbReference>
<dbReference type="SMART" id="SM00822">
    <property type="entry name" value="PKS_KR"/>
    <property type="match status" value="1"/>
</dbReference>
<dbReference type="Proteomes" id="UP000244989">
    <property type="component" value="Unassembled WGS sequence"/>
</dbReference>
<dbReference type="Gene3D" id="3.40.50.720">
    <property type="entry name" value="NAD(P)-binding Rossmann-like Domain"/>
    <property type="match status" value="1"/>
</dbReference>
<dbReference type="PRINTS" id="PR00080">
    <property type="entry name" value="SDRFAMILY"/>
</dbReference>
<dbReference type="OrthoDB" id="158573at2"/>
<dbReference type="PANTHER" id="PTHR44196">
    <property type="entry name" value="DEHYDROGENASE/REDUCTASE SDR FAMILY MEMBER 7B"/>
    <property type="match status" value="1"/>
</dbReference>
<dbReference type="InterPro" id="IPR020904">
    <property type="entry name" value="Sc_DH/Rdtase_CS"/>
</dbReference>
<reference evidence="6" key="1">
    <citation type="submission" date="2018-04" db="EMBL/GenBank/DDBJ databases">
        <authorList>
            <person name="Liu S."/>
            <person name="Wang Z."/>
            <person name="Li J."/>
        </authorList>
    </citation>
    <scope>NUCLEOTIDE SEQUENCE [LARGE SCALE GENOMIC DNA]</scope>
    <source>
        <strain evidence="6">2189</strain>
    </source>
</reference>
<keyword evidence="2" id="KW-0560">Oxidoreductase</keyword>
<dbReference type="Pfam" id="PF00106">
    <property type="entry name" value="adh_short"/>
    <property type="match status" value="1"/>
</dbReference>
<dbReference type="InterPro" id="IPR036291">
    <property type="entry name" value="NAD(P)-bd_dom_sf"/>
</dbReference>
<dbReference type="EMBL" id="QEEZ01000030">
    <property type="protein sequence ID" value="PWC00825.1"/>
    <property type="molecule type" value="Genomic_DNA"/>
</dbReference>
<evidence type="ECO:0000256" key="3">
    <source>
        <dbReference type="RuleBase" id="RU000363"/>
    </source>
</evidence>
<evidence type="ECO:0000256" key="1">
    <source>
        <dbReference type="ARBA" id="ARBA00006484"/>
    </source>
</evidence>
<protein>
    <submittedName>
        <fullName evidence="5">Short chain dehydrogenase</fullName>
    </submittedName>
</protein>
<sequence>MRTVLITGASRGIGRAIAENLGRDSHILVGSTTPEGADAVVKTLPSAEPFVVDLTDPDAVEAAVAKLDRVDAVVHSAGMLELAPIAEVTWKQWQDSFGLNLFAVAGLTKHLLPKLREARGTVVTINSGSGFHSGPNQALYSGTKYALRAFTDALRAEEAGHIRVTSVHPGRVNTEMQQALRRAEGHADEDYDGSQWAQPASIADTVRTVLDLGEDATVPEIRVNPSGLA</sequence>
<proteinExistence type="inferred from homology"/>
<comment type="similarity">
    <text evidence="1 3">Belongs to the short-chain dehydrogenases/reductases (SDR) family.</text>
</comment>
<keyword evidence="6" id="KW-1185">Reference proteome</keyword>
<name>A0A2U1T4D3_9CORY</name>
<feature type="domain" description="Ketoreductase" evidence="4">
    <location>
        <begin position="2"/>
        <end position="199"/>
    </location>
</feature>
<dbReference type="KEGG" id="cyz:C3B44_08515"/>
<dbReference type="GO" id="GO:0016020">
    <property type="term" value="C:membrane"/>
    <property type="evidence" value="ECO:0007669"/>
    <property type="project" value="TreeGrafter"/>
</dbReference>
<dbReference type="PRINTS" id="PR00081">
    <property type="entry name" value="GDHRDH"/>
</dbReference>
<organism evidence="5 6">
    <name type="scientific">Corynebacterium yudongzhengii</name>
    <dbReference type="NCBI Taxonomy" id="2080740"/>
    <lineage>
        <taxon>Bacteria</taxon>
        <taxon>Bacillati</taxon>
        <taxon>Actinomycetota</taxon>
        <taxon>Actinomycetes</taxon>
        <taxon>Mycobacteriales</taxon>
        <taxon>Corynebacteriaceae</taxon>
        <taxon>Corynebacterium</taxon>
    </lineage>
</organism>
<evidence type="ECO:0000313" key="6">
    <source>
        <dbReference type="Proteomes" id="UP000244989"/>
    </source>
</evidence>
<dbReference type="CDD" id="cd05233">
    <property type="entry name" value="SDR_c"/>
    <property type="match status" value="1"/>
</dbReference>
<comment type="caution">
    <text evidence="5">The sequence shown here is derived from an EMBL/GenBank/DDBJ whole genome shotgun (WGS) entry which is preliminary data.</text>
</comment>
<dbReference type="RefSeq" id="WP_108432000.1">
    <property type="nucleotide sequence ID" value="NZ_CP026947.1"/>
</dbReference>
<dbReference type="PANTHER" id="PTHR44196:SF1">
    <property type="entry name" value="DEHYDROGENASE_REDUCTASE SDR FAMILY MEMBER 7B"/>
    <property type="match status" value="1"/>
</dbReference>